<dbReference type="Pfam" id="PF04073">
    <property type="entry name" value="tRNA_edit"/>
    <property type="match status" value="1"/>
</dbReference>
<dbReference type="GO" id="GO:0002161">
    <property type="term" value="F:aminoacyl-tRNA deacylase activity"/>
    <property type="evidence" value="ECO:0007669"/>
    <property type="project" value="InterPro"/>
</dbReference>
<dbReference type="AlphaFoldDB" id="A0A7W3XQ63"/>
<dbReference type="EMBL" id="JACJIP010000002">
    <property type="protein sequence ID" value="MBA9084051.1"/>
    <property type="molecule type" value="Genomic_DNA"/>
</dbReference>
<feature type="domain" description="YbaK/aminoacyl-tRNA synthetase-associated" evidence="1">
    <location>
        <begin position="23"/>
        <end position="142"/>
    </location>
</feature>
<gene>
    <name evidence="2" type="ORF">FHR92_000505</name>
</gene>
<dbReference type="SUPFAM" id="SSF55826">
    <property type="entry name" value="YbaK/ProRS associated domain"/>
    <property type="match status" value="1"/>
</dbReference>
<dbReference type="InterPro" id="IPR036754">
    <property type="entry name" value="YbaK/aa-tRNA-synt-asso_dom_sf"/>
</dbReference>
<evidence type="ECO:0000313" key="2">
    <source>
        <dbReference type="EMBL" id="MBA9084051.1"/>
    </source>
</evidence>
<evidence type="ECO:0000259" key="1">
    <source>
        <dbReference type="Pfam" id="PF04073"/>
    </source>
</evidence>
<sequence length="152" mass="17109">METLKDLLEIRGIDYEFISHDLQIKTAKEGAEYFGIDPGQTAPTLILYTEKGGLCDYFALIISGDRDKVNFDELINDLQFDIVRLATPKEVEQITGCKIGNVSLINPDIPTILDKRLFRFTHVYGGTGIQQTTLKISPENVEELNRVVAFID</sequence>
<name>A0A7W3XQ63_9BACL</name>
<comment type="caution">
    <text evidence="2">The sequence shown here is derived from an EMBL/GenBank/DDBJ whole genome shotgun (WGS) entry which is preliminary data.</text>
</comment>
<dbReference type="InterPro" id="IPR007214">
    <property type="entry name" value="YbaK/aa-tRNA-synth-assoc-dom"/>
</dbReference>
<proteinExistence type="predicted"/>
<accession>A0A7W3XQ63</accession>
<keyword evidence="3" id="KW-1185">Reference proteome</keyword>
<dbReference type="RefSeq" id="WP_182534153.1">
    <property type="nucleotide sequence ID" value="NZ_JACJIP010000002.1"/>
</dbReference>
<organism evidence="2 3">
    <name type="scientific">Fontibacillus solani</name>
    <dbReference type="NCBI Taxonomy" id="1572857"/>
    <lineage>
        <taxon>Bacteria</taxon>
        <taxon>Bacillati</taxon>
        <taxon>Bacillota</taxon>
        <taxon>Bacilli</taxon>
        <taxon>Bacillales</taxon>
        <taxon>Paenibacillaceae</taxon>
        <taxon>Fontibacillus</taxon>
    </lineage>
</organism>
<protein>
    <submittedName>
        <fullName evidence="2">Prolyl-tRNA editing enzyme YbaK/EbsC (Cys-tRNA(Pro) deacylase)</fullName>
    </submittedName>
</protein>
<reference evidence="2 3" key="1">
    <citation type="submission" date="2020-08" db="EMBL/GenBank/DDBJ databases">
        <title>Genomic Encyclopedia of Type Strains, Phase III (KMG-III): the genomes of soil and plant-associated and newly described type strains.</title>
        <authorList>
            <person name="Whitman W."/>
        </authorList>
    </citation>
    <scope>NUCLEOTIDE SEQUENCE [LARGE SCALE GENOMIC DNA]</scope>
    <source>
        <strain evidence="2 3">CECT 8693</strain>
    </source>
</reference>
<dbReference type="Proteomes" id="UP000567067">
    <property type="component" value="Unassembled WGS sequence"/>
</dbReference>
<evidence type="ECO:0000313" key="3">
    <source>
        <dbReference type="Proteomes" id="UP000567067"/>
    </source>
</evidence>
<dbReference type="Gene3D" id="3.90.960.10">
    <property type="entry name" value="YbaK/aminoacyl-tRNA synthetase-associated domain"/>
    <property type="match status" value="1"/>
</dbReference>